<evidence type="ECO:0000313" key="11">
    <source>
        <dbReference type="EMBL" id="AKF07272.1"/>
    </source>
</evidence>
<evidence type="ECO:0000256" key="3">
    <source>
        <dbReference type="ARBA" id="ARBA00022695"/>
    </source>
</evidence>
<evidence type="ECO:0000313" key="12">
    <source>
        <dbReference type="Proteomes" id="UP000034883"/>
    </source>
</evidence>
<dbReference type="GO" id="GO:0005737">
    <property type="term" value="C:cytoplasm"/>
    <property type="evidence" value="ECO:0007669"/>
    <property type="project" value="UniProtKB-SubCell"/>
</dbReference>
<sequence length="168" mass="18485">MKKRRAMTIAVYAGTFDPLTEGHVSVVRQAVRLFAHVRVLVAVHPTKKPLFTADERVAMIREALAMMPTVSVAWTSKLVIEHARAIGATHLVRGLRDAADAAWETDLARQNRELAPDLSTIMLPAEAHLAKVSSSELKARAARGDDLEPWCPPSIAAHLRTRIAEQAR</sequence>
<dbReference type="Proteomes" id="UP000034883">
    <property type="component" value="Chromosome"/>
</dbReference>
<keyword evidence="1 9" id="KW-0963">Cytoplasm</keyword>
<feature type="binding site" evidence="9">
    <location>
        <position position="79"/>
    </location>
    <ligand>
        <name>substrate</name>
    </ligand>
</feature>
<gene>
    <name evidence="9" type="primary">coaD</name>
    <name evidence="11" type="ORF">DB32_004421</name>
</gene>
<evidence type="ECO:0000256" key="5">
    <source>
        <dbReference type="ARBA" id="ARBA00022840"/>
    </source>
</evidence>
<dbReference type="NCBIfam" id="TIGR00125">
    <property type="entry name" value="cyt_tran_rel"/>
    <property type="match status" value="1"/>
</dbReference>
<dbReference type="Gene3D" id="3.40.50.620">
    <property type="entry name" value="HUPs"/>
    <property type="match status" value="1"/>
</dbReference>
<feature type="binding site" evidence="9">
    <location>
        <begin position="15"/>
        <end position="16"/>
    </location>
    <ligand>
        <name>ATP</name>
        <dbReference type="ChEBI" id="CHEBI:30616"/>
    </ligand>
</feature>
<keyword evidence="3 9" id="KW-0548">Nucleotidyltransferase</keyword>
<keyword evidence="7 9" id="KW-0173">Coenzyme A biosynthesis</keyword>
<evidence type="ECO:0000259" key="10">
    <source>
        <dbReference type="Pfam" id="PF01467"/>
    </source>
</evidence>
<evidence type="ECO:0000256" key="4">
    <source>
        <dbReference type="ARBA" id="ARBA00022741"/>
    </source>
</evidence>
<feature type="binding site" evidence="9">
    <location>
        <begin position="94"/>
        <end position="96"/>
    </location>
    <ligand>
        <name>ATP</name>
        <dbReference type="ChEBI" id="CHEBI:30616"/>
    </ligand>
</feature>
<dbReference type="EC" id="2.7.7.3" evidence="9"/>
<evidence type="ECO:0000256" key="7">
    <source>
        <dbReference type="ARBA" id="ARBA00022993"/>
    </source>
</evidence>
<protein>
    <recommendedName>
        <fullName evidence="9">Phosphopantetheine adenylyltransferase</fullName>
        <ecNumber evidence="9">2.7.7.3</ecNumber>
    </recommendedName>
    <alternativeName>
        <fullName evidence="9">Dephospho-CoA pyrophosphorylase</fullName>
    </alternativeName>
    <alternativeName>
        <fullName evidence="9">Pantetheine-phosphate adenylyltransferase</fullName>
        <shortName evidence="9">PPAT</shortName>
    </alternativeName>
</protein>
<feature type="binding site" evidence="9">
    <location>
        <position position="23"/>
    </location>
    <ligand>
        <name>ATP</name>
        <dbReference type="ChEBI" id="CHEBI:30616"/>
    </ligand>
</feature>
<dbReference type="HAMAP" id="MF_00151">
    <property type="entry name" value="PPAT_bact"/>
    <property type="match status" value="1"/>
</dbReference>
<dbReference type="AlphaFoldDB" id="A0A0F6YIY6"/>
<dbReference type="Pfam" id="PF01467">
    <property type="entry name" value="CTP_transf_like"/>
    <property type="match status" value="1"/>
</dbReference>
<dbReference type="PANTHER" id="PTHR21342:SF1">
    <property type="entry name" value="PHOSPHOPANTETHEINE ADENYLYLTRANSFERASE"/>
    <property type="match status" value="1"/>
</dbReference>
<comment type="pathway">
    <text evidence="9">Cofactor biosynthesis; coenzyme A biosynthesis; CoA from (R)-pantothenate: step 4/5.</text>
</comment>
<keyword evidence="5 9" id="KW-0067">ATP-binding</keyword>
<evidence type="ECO:0000256" key="9">
    <source>
        <dbReference type="HAMAP-Rule" id="MF_00151"/>
    </source>
</evidence>
<keyword evidence="4 9" id="KW-0547">Nucleotide-binding</keyword>
<dbReference type="KEGG" id="samy:DB32_004421"/>
<dbReference type="STRING" id="927083.DB32_004421"/>
<dbReference type="SUPFAM" id="SSF52374">
    <property type="entry name" value="Nucleotidylyl transferase"/>
    <property type="match status" value="1"/>
</dbReference>
<feature type="domain" description="Cytidyltransferase-like" evidence="10">
    <location>
        <begin position="11"/>
        <end position="140"/>
    </location>
</feature>
<comment type="similarity">
    <text evidence="9">Belongs to the bacterial CoaD family.</text>
</comment>
<evidence type="ECO:0000256" key="8">
    <source>
        <dbReference type="ARBA" id="ARBA00029346"/>
    </source>
</evidence>
<dbReference type="InterPro" id="IPR014729">
    <property type="entry name" value="Rossmann-like_a/b/a_fold"/>
</dbReference>
<dbReference type="GO" id="GO:0004595">
    <property type="term" value="F:pantetheine-phosphate adenylyltransferase activity"/>
    <property type="evidence" value="ECO:0007669"/>
    <property type="project" value="UniProtKB-UniRule"/>
</dbReference>
<proteinExistence type="inferred from homology"/>
<feature type="site" description="Transition state stabilizer" evidence="9">
    <location>
        <position position="23"/>
    </location>
</feature>
<comment type="cofactor">
    <cofactor evidence="9">
        <name>Mg(2+)</name>
        <dbReference type="ChEBI" id="CHEBI:18420"/>
    </cofactor>
</comment>
<dbReference type="InterPro" id="IPR004821">
    <property type="entry name" value="Cyt_trans-like"/>
</dbReference>
<dbReference type="GO" id="GO:0015937">
    <property type="term" value="P:coenzyme A biosynthetic process"/>
    <property type="evidence" value="ECO:0007669"/>
    <property type="project" value="UniProtKB-UniRule"/>
</dbReference>
<organism evidence="11 12">
    <name type="scientific">Sandaracinus amylolyticus</name>
    <dbReference type="NCBI Taxonomy" id="927083"/>
    <lineage>
        <taxon>Bacteria</taxon>
        <taxon>Pseudomonadati</taxon>
        <taxon>Myxococcota</taxon>
        <taxon>Polyangia</taxon>
        <taxon>Polyangiales</taxon>
        <taxon>Sandaracinaceae</taxon>
        <taxon>Sandaracinus</taxon>
    </lineage>
</organism>
<comment type="subunit">
    <text evidence="9">Homohexamer.</text>
</comment>
<feature type="binding site" evidence="9">
    <location>
        <position position="104"/>
    </location>
    <ligand>
        <name>ATP</name>
        <dbReference type="ChEBI" id="CHEBI:30616"/>
    </ligand>
</feature>
<comment type="function">
    <text evidence="9">Reversibly transfers an adenylyl group from ATP to 4'-phosphopantetheine, yielding dephospho-CoA (dPCoA) and pyrophosphate.</text>
</comment>
<keyword evidence="12" id="KW-1185">Reference proteome</keyword>
<feature type="binding site" evidence="9">
    <location>
        <position position="15"/>
    </location>
    <ligand>
        <name>substrate</name>
    </ligand>
</feature>
<dbReference type="PANTHER" id="PTHR21342">
    <property type="entry name" value="PHOSPHOPANTETHEINE ADENYLYLTRANSFERASE"/>
    <property type="match status" value="1"/>
</dbReference>
<dbReference type="UniPathway" id="UPA00241">
    <property type="reaction ID" value="UER00355"/>
</dbReference>
<feature type="binding site" evidence="9">
    <location>
        <begin position="129"/>
        <end position="135"/>
    </location>
    <ligand>
        <name>ATP</name>
        <dbReference type="ChEBI" id="CHEBI:30616"/>
    </ligand>
</feature>
<feature type="binding site" evidence="9">
    <location>
        <position position="93"/>
    </location>
    <ligand>
        <name>substrate</name>
    </ligand>
</feature>
<evidence type="ECO:0000256" key="2">
    <source>
        <dbReference type="ARBA" id="ARBA00022679"/>
    </source>
</evidence>
<keyword evidence="2 9" id="KW-0808">Transferase</keyword>
<reference evidence="11 12" key="1">
    <citation type="submission" date="2015-03" db="EMBL/GenBank/DDBJ databases">
        <title>Genome assembly of Sandaracinus amylolyticus DSM 53668.</title>
        <authorList>
            <person name="Sharma G."/>
            <person name="Subramanian S."/>
        </authorList>
    </citation>
    <scope>NUCLEOTIDE SEQUENCE [LARGE SCALE GENOMIC DNA]</scope>
    <source>
        <strain evidence="11 12">DSM 53668</strain>
    </source>
</reference>
<dbReference type="InterPro" id="IPR001980">
    <property type="entry name" value="PPAT"/>
</dbReference>
<dbReference type="NCBIfam" id="TIGR01510">
    <property type="entry name" value="coaD_prev_kdtB"/>
    <property type="match status" value="1"/>
</dbReference>
<dbReference type="EMBL" id="CP011125">
    <property type="protein sequence ID" value="AKF07272.1"/>
    <property type="molecule type" value="Genomic_DNA"/>
</dbReference>
<feature type="binding site" evidence="9">
    <location>
        <position position="47"/>
    </location>
    <ligand>
        <name>substrate</name>
    </ligand>
</feature>
<dbReference type="PRINTS" id="PR01020">
    <property type="entry name" value="LPSBIOSNTHSS"/>
</dbReference>
<accession>A0A0F6YIY6</accession>
<name>A0A0F6YIY6_9BACT</name>
<evidence type="ECO:0000256" key="6">
    <source>
        <dbReference type="ARBA" id="ARBA00022842"/>
    </source>
</evidence>
<dbReference type="GO" id="GO:0005524">
    <property type="term" value="F:ATP binding"/>
    <property type="evidence" value="ECO:0007669"/>
    <property type="project" value="UniProtKB-KW"/>
</dbReference>
<evidence type="ECO:0000256" key="1">
    <source>
        <dbReference type="ARBA" id="ARBA00022490"/>
    </source>
</evidence>
<keyword evidence="6 9" id="KW-0460">Magnesium</keyword>
<comment type="catalytic activity">
    <reaction evidence="8 9">
        <text>(R)-4'-phosphopantetheine + ATP + H(+) = 3'-dephospho-CoA + diphosphate</text>
        <dbReference type="Rhea" id="RHEA:19801"/>
        <dbReference type="ChEBI" id="CHEBI:15378"/>
        <dbReference type="ChEBI" id="CHEBI:30616"/>
        <dbReference type="ChEBI" id="CHEBI:33019"/>
        <dbReference type="ChEBI" id="CHEBI:57328"/>
        <dbReference type="ChEBI" id="CHEBI:61723"/>
        <dbReference type="EC" id="2.7.7.3"/>
    </reaction>
</comment>
<comment type="subcellular location">
    <subcellularLocation>
        <location evidence="9">Cytoplasm</location>
    </subcellularLocation>
</comment>